<keyword evidence="2" id="KW-0560">Oxidoreductase</keyword>
<comment type="similarity">
    <text evidence="1 2">Belongs to the cytochrome P450 family.</text>
</comment>
<dbReference type="PRINTS" id="PR00385">
    <property type="entry name" value="P450"/>
</dbReference>
<gene>
    <name evidence="3" type="primary">bioI</name>
    <name evidence="3" type="ORF">AM1BK_29660</name>
</gene>
<dbReference type="Proteomes" id="UP000637074">
    <property type="component" value="Unassembled WGS sequence"/>
</dbReference>
<evidence type="ECO:0000256" key="1">
    <source>
        <dbReference type="ARBA" id="ARBA00010617"/>
    </source>
</evidence>
<evidence type="ECO:0000313" key="3">
    <source>
        <dbReference type="EMBL" id="GHH99423.1"/>
    </source>
</evidence>
<comment type="caution">
    <text evidence="3">The sequence shown here is derived from an EMBL/GenBank/DDBJ whole genome shotgun (WGS) entry which is preliminary data.</text>
</comment>
<name>A0ABQ3N7D2_9BACI</name>
<dbReference type="InterPro" id="IPR036396">
    <property type="entry name" value="Cyt_P450_sf"/>
</dbReference>
<dbReference type="PRINTS" id="PR00359">
    <property type="entry name" value="BP450"/>
</dbReference>
<dbReference type="PANTHER" id="PTHR46696:SF4">
    <property type="entry name" value="BIOTIN BIOSYNTHESIS CYTOCHROME P450"/>
    <property type="match status" value="1"/>
</dbReference>
<dbReference type="PROSITE" id="PS00086">
    <property type="entry name" value="CYTOCHROME_P450"/>
    <property type="match status" value="1"/>
</dbReference>
<dbReference type="PANTHER" id="PTHR46696">
    <property type="entry name" value="P450, PUTATIVE (EUROFUNG)-RELATED"/>
    <property type="match status" value="1"/>
</dbReference>
<evidence type="ECO:0000256" key="2">
    <source>
        <dbReference type="RuleBase" id="RU000461"/>
    </source>
</evidence>
<evidence type="ECO:0000313" key="4">
    <source>
        <dbReference type="Proteomes" id="UP000637074"/>
    </source>
</evidence>
<proteinExistence type="inferred from homology"/>
<dbReference type="Pfam" id="PF00067">
    <property type="entry name" value="p450"/>
    <property type="match status" value="1"/>
</dbReference>
<protein>
    <submittedName>
        <fullName evidence="3">Biotin biosynthesis cytochrome P450</fullName>
    </submittedName>
</protein>
<keyword evidence="4" id="KW-1185">Reference proteome</keyword>
<keyword evidence="2" id="KW-0408">Iron</keyword>
<keyword evidence="2" id="KW-0503">Monooxygenase</keyword>
<dbReference type="EMBL" id="BNDS01000012">
    <property type="protein sequence ID" value="GHH99423.1"/>
    <property type="molecule type" value="Genomic_DNA"/>
</dbReference>
<keyword evidence="2" id="KW-0349">Heme</keyword>
<reference evidence="3 4" key="1">
    <citation type="journal article" date="2022" name="Int. J. Syst. Evol. Microbiol.">
        <title>Neobacillus kokaensis sp. nov., isolated from soil.</title>
        <authorList>
            <person name="Yuki K."/>
            <person name="Matsubara H."/>
            <person name="Yamaguchi S."/>
        </authorList>
    </citation>
    <scope>NUCLEOTIDE SEQUENCE [LARGE SCALE GENOMIC DNA]</scope>
    <source>
        <strain evidence="3 4">LOB 377</strain>
    </source>
</reference>
<dbReference type="InterPro" id="IPR001128">
    <property type="entry name" value="Cyt_P450"/>
</dbReference>
<sequence length="402" mass="46182">MKTDVNQTLSNLFISSDFFENPYPFYEELRSNQPICWANLLKQPGWYVTGYKEAVAILKDSRFENRMPLPEASKKYTQLKNIQSNMMLFKNQPDHKRLRLLVSQIFTPGMIERQRSYIQDTADDLLQSFRNKKTIDVVSEFAYPLTSMVIAKILGIPEEDRHQFKEWAAGLVPTIDFTRSRKVLDNGDNLAIFLTSYFKTLIEKRKFNPGEDLISLLIKEEQLGERLTAEELVATCILLVIAGHETTVNLISNSVLSLLKYPEQMNRLKDNPMLIERAVEEFLRFESPTQMTARMASEEIQINHATIKKGEQVYILLGAANRDPNQFHYPHILDITRNPNPHLAFGQGTHFCLGAPLARLEAQIAIQSLLANTNNIQLATTNIQFRKWIGFRALNTLQIAFD</sequence>
<accession>A0ABQ3N7D2</accession>
<keyword evidence="2" id="KW-0479">Metal-binding</keyword>
<dbReference type="Gene3D" id="1.10.630.10">
    <property type="entry name" value="Cytochrome P450"/>
    <property type="match status" value="1"/>
</dbReference>
<dbReference type="SUPFAM" id="SSF48264">
    <property type="entry name" value="Cytochrome P450"/>
    <property type="match status" value="1"/>
</dbReference>
<dbReference type="InterPro" id="IPR017972">
    <property type="entry name" value="Cyt_P450_CS"/>
</dbReference>
<organism evidence="3 4">
    <name type="scientific">Neobacillus kokaensis</name>
    <dbReference type="NCBI Taxonomy" id="2759023"/>
    <lineage>
        <taxon>Bacteria</taxon>
        <taxon>Bacillati</taxon>
        <taxon>Bacillota</taxon>
        <taxon>Bacilli</taxon>
        <taxon>Bacillales</taxon>
        <taxon>Bacillaceae</taxon>
        <taxon>Neobacillus</taxon>
    </lineage>
</organism>
<dbReference type="CDD" id="cd20625">
    <property type="entry name" value="CYP164-like"/>
    <property type="match status" value="1"/>
</dbReference>
<dbReference type="InterPro" id="IPR002397">
    <property type="entry name" value="Cyt_P450_B"/>
</dbReference>
<dbReference type="RefSeq" id="WP_191274100.1">
    <property type="nucleotide sequence ID" value="NZ_BNDS01000012.1"/>
</dbReference>